<feature type="coiled-coil region" evidence="2">
    <location>
        <begin position="11"/>
        <end position="63"/>
    </location>
</feature>
<dbReference type="PANTHER" id="PTHR14043">
    <property type="entry name" value="CCAAT DISPLACEMENT PROTEIN-RELATED"/>
    <property type="match status" value="1"/>
</dbReference>
<dbReference type="PANTHER" id="PTHR14043:SF2">
    <property type="entry name" value="HOMEOBOX PROTEIN CUT"/>
    <property type="match status" value="1"/>
</dbReference>
<evidence type="ECO:0000313" key="4">
    <source>
        <dbReference type="EMBL" id="KAJ8983496.1"/>
    </source>
</evidence>
<evidence type="ECO:0000313" key="5">
    <source>
        <dbReference type="Proteomes" id="UP001162164"/>
    </source>
</evidence>
<accession>A0ABQ9JYT2</accession>
<reference evidence="4" key="1">
    <citation type="journal article" date="2023" name="Insect Mol. Biol.">
        <title>Genome sequencing provides insights into the evolution of gene families encoding plant cell wall-degrading enzymes in longhorned beetles.</title>
        <authorList>
            <person name="Shin N.R."/>
            <person name="Okamura Y."/>
            <person name="Kirsch R."/>
            <person name="Pauchet Y."/>
        </authorList>
    </citation>
    <scope>NUCLEOTIDE SEQUENCE</scope>
    <source>
        <strain evidence="4">MMC_N1</strain>
    </source>
</reference>
<protein>
    <submittedName>
        <fullName evidence="4">Uncharacterized protein</fullName>
    </submittedName>
</protein>
<keyword evidence="5" id="KW-1185">Reference proteome</keyword>
<gene>
    <name evidence="4" type="ORF">NQ317_005152</name>
</gene>
<evidence type="ECO:0000256" key="1">
    <source>
        <dbReference type="ARBA" id="ARBA00023054"/>
    </source>
</evidence>
<dbReference type="Proteomes" id="UP001162164">
    <property type="component" value="Unassembled WGS sequence"/>
</dbReference>
<name>A0ABQ9JYT2_9CUCU</name>
<organism evidence="4 5">
    <name type="scientific">Molorchus minor</name>
    <dbReference type="NCBI Taxonomy" id="1323400"/>
    <lineage>
        <taxon>Eukaryota</taxon>
        <taxon>Metazoa</taxon>
        <taxon>Ecdysozoa</taxon>
        <taxon>Arthropoda</taxon>
        <taxon>Hexapoda</taxon>
        <taxon>Insecta</taxon>
        <taxon>Pterygota</taxon>
        <taxon>Neoptera</taxon>
        <taxon>Endopterygota</taxon>
        <taxon>Coleoptera</taxon>
        <taxon>Polyphaga</taxon>
        <taxon>Cucujiformia</taxon>
        <taxon>Chrysomeloidea</taxon>
        <taxon>Cerambycidae</taxon>
        <taxon>Lamiinae</taxon>
        <taxon>Monochamini</taxon>
        <taxon>Molorchus</taxon>
    </lineage>
</organism>
<keyword evidence="1 2" id="KW-0175">Coiled coil</keyword>
<evidence type="ECO:0000256" key="3">
    <source>
        <dbReference type="SAM" id="MobiDB-lite"/>
    </source>
</evidence>
<comment type="caution">
    <text evidence="4">The sequence shown here is derived from an EMBL/GenBank/DDBJ whole genome shotgun (WGS) entry which is preliminary data.</text>
</comment>
<sequence length="118" mass="13815">MAPFSRTLHTINQLLEEVQRLQGCIAKLQESSMSQISRLEDQLEQKRQHIIRLENKLDSQKDYDDLKRDVSILRSDLTNNPDGKNIELLLEKSKNLALENRDKSPSREIEERARKTMV</sequence>
<proteinExistence type="predicted"/>
<feature type="region of interest" description="Disordered" evidence="3">
    <location>
        <begin position="99"/>
        <end position="118"/>
    </location>
</feature>
<dbReference type="EMBL" id="JAPWTJ010000072">
    <property type="protein sequence ID" value="KAJ8983496.1"/>
    <property type="molecule type" value="Genomic_DNA"/>
</dbReference>
<evidence type="ECO:0000256" key="2">
    <source>
        <dbReference type="SAM" id="Coils"/>
    </source>
</evidence>